<dbReference type="AlphaFoldDB" id="A0A8K0E048"/>
<feature type="compositionally biased region" description="Low complexity" evidence="7">
    <location>
        <begin position="10"/>
        <end position="22"/>
    </location>
</feature>
<evidence type="ECO:0000256" key="2">
    <source>
        <dbReference type="ARBA" id="ARBA00007727"/>
    </source>
</evidence>
<dbReference type="PANTHER" id="PTHR32285:SF28">
    <property type="entry name" value="XYLOGLUCAN O-ACETYLTRANSFERASE 2"/>
    <property type="match status" value="1"/>
</dbReference>
<accession>A0A8K0E048</accession>
<evidence type="ECO:0000259" key="8">
    <source>
        <dbReference type="Pfam" id="PF13839"/>
    </source>
</evidence>
<evidence type="ECO:0000256" key="5">
    <source>
        <dbReference type="ARBA" id="ARBA00022989"/>
    </source>
</evidence>
<dbReference type="InterPro" id="IPR029962">
    <property type="entry name" value="TBL"/>
</dbReference>
<keyword evidence="4" id="KW-0735">Signal-anchor</keyword>
<evidence type="ECO:0000313" key="11">
    <source>
        <dbReference type="Proteomes" id="UP000796880"/>
    </source>
</evidence>
<dbReference type="GO" id="GO:0005794">
    <property type="term" value="C:Golgi apparatus"/>
    <property type="evidence" value="ECO:0007669"/>
    <property type="project" value="TreeGrafter"/>
</dbReference>
<feature type="domain" description="Trichome birefringence-like N-terminal" evidence="9">
    <location>
        <begin position="57"/>
        <end position="110"/>
    </location>
</feature>
<evidence type="ECO:0000256" key="6">
    <source>
        <dbReference type="ARBA" id="ARBA00023136"/>
    </source>
</evidence>
<dbReference type="InterPro" id="IPR025846">
    <property type="entry name" value="TBL_N"/>
</dbReference>
<gene>
    <name evidence="10" type="ORF">FNV43_RR19703</name>
</gene>
<dbReference type="Pfam" id="PF13839">
    <property type="entry name" value="PC-Esterase"/>
    <property type="match status" value="1"/>
</dbReference>
<keyword evidence="5" id="KW-1133">Transmembrane helix</keyword>
<evidence type="ECO:0000256" key="7">
    <source>
        <dbReference type="SAM" id="MobiDB-lite"/>
    </source>
</evidence>
<comment type="similarity">
    <text evidence="2">Belongs to the PC-esterase family. TBL subfamily.</text>
</comment>
<comment type="caution">
    <text evidence="10">The sequence shown here is derived from an EMBL/GenBank/DDBJ whole genome shotgun (WGS) entry which is preliminary data.</text>
</comment>
<evidence type="ECO:0000256" key="4">
    <source>
        <dbReference type="ARBA" id="ARBA00022968"/>
    </source>
</evidence>
<dbReference type="Pfam" id="PF14416">
    <property type="entry name" value="PMR5N"/>
    <property type="match status" value="1"/>
</dbReference>
<feature type="region of interest" description="Disordered" evidence="7">
    <location>
        <begin position="1"/>
        <end position="22"/>
    </location>
</feature>
<dbReference type="GO" id="GO:0016413">
    <property type="term" value="F:O-acetyltransferase activity"/>
    <property type="evidence" value="ECO:0007669"/>
    <property type="project" value="InterPro"/>
</dbReference>
<dbReference type="OrthoDB" id="1739608at2759"/>
<protein>
    <recommendedName>
        <fullName evidence="12">Trichome birefringence-like N-terminal domain-containing protein</fullName>
    </recommendedName>
</protein>
<evidence type="ECO:0000256" key="3">
    <source>
        <dbReference type="ARBA" id="ARBA00022692"/>
    </source>
</evidence>
<comment type="subcellular location">
    <subcellularLocation>
        <location evidence="1">Membrane</location>
        <topology evidence="1">Single-pass membrane protein</topology>
    </subcellularLocation>
</comment>
<evidence type="ECO:0000313" key="10">
    <source>
        <dbReference type="EMBL" id="KAF3436950.1"/>
    </source>
</evidence>
<sequence>MGIDGESQLSSPTTSTAPAIPTAPINPDLLPKMSKLFKAIELRFLFPRQVSAWILKESCDLITGHWVQKLRRSLYTNLSCAMIPDSKNCFKNGRGDNEFLNWRWKPNECELPRFDSKAFLEMVRGKKMTFIGDSATWLHLDVGDFE</sequence>
<evidence type="ECO:0000256" key="1">
    <source>
        <dbReference type="ARBA" id="ARBA00004167"/>
    </source>
</evidence>
<organism evidence="10 11">
    <name type="scientific">Rhamnella rubrinervis</name>
    <dbReference type="NCBI Taxonomy" id="2594499"/>
    <lineage>
        <taxon>Eukaryota</taxon>
        <taxon>Viridiplantae</taxon>
        <taxon>Streptophyta</taxon>
        <taxon>Embryophyta</taxon>
        <taxon>Tracheophyta</taxon>
        <taxon>Spermatophyta</taxon>
        <taxon>Magnoliopsida</taxon>
        <taxon>eudicotyledons</taxon>
        <taxon>Gunneridae</taxon>
        <taxon>Pentapetalae</taxon>
        <taxon>rosids</taxon>
        <taxon>fabids</taxon>
        <taxon>Rosales</taxon>
        <taxon>Rhamnaceae</taxon>
        <taxon>rhamnoid group</taxon>
        <taxon>Rhamneae</taxon>
        <taxon>Rhamnella</taxon>
    </lineage>
</organism>
<dbReference type="Proteomes" id="UP000796880">
    <property type="component" value="Unassembled WGS sequence"/>
</dbReference>
<dbReference type="GO" id="GO:0016020">
    <property type="term" value="C:membrane"/>
    <property type="evidence" value="ECO:0007669"/>
    <property type="project" value="UniProtKB-SubCell"/>
</dbReference>
<keyword evidence="6" id="KW-0472">Membrane</keyword>
<dbReference type="PANTHER" id="PTHR32285">
    <property type="entry name" value="PROTEIN TRICHOME BIREFRINGENCE-LIKE 9-RELATED"/>
    <property type="match status" value="1"/>
</dbReference>
<name>A0A8K0E048_9ROSA</name>
<reference evidence="10" key="1">
    <citation type="submission" date="2020-03" db="EMBL/GenBank/DDBJ databases">
        <title>A high-quality chromosome-level genome assembly of a woody plant with both climbing and erect habits, Rhamnella rubrinervis.</title>
        <authorList>
            <person name="Lu Z."/>
            <person name="Yang Y."/>
            <person name="Zhu X."/>
            <person name="Sun Y."/>
        </authorList>
    </citation>
    <scope>NUCLEOTIDE SEQUENCE</scope>
    <source>
        <strain evidence="10">BYM</strain>
        <tissue evidence="10">Leaf</tissue>
    </source>
</reference>
<evidence type="ECO:0008006" key="12">
    <source>
        <dbReference type="Google" id="ProtNLM"/>
    </source>
</evidence>
<keyword evidence="3" id="KW-0812">Transmembrane</keyword>
<dbReference type="InterPro" id="IPR026057">
    <property type="entry name" value="TBL_C"/>
</dbReference>
<keyword evidence="11" id="KW-1185">Reference proteome</keyword>
<feature type="domain" description="Trichome birefringence-like C-terminal" evidence="8">
    <location>
        <begin position="111"/>
        <end position="134"/>
    </location>
</feature>
<proteinExistence type="inferred from homology"/>
<evidence type="ECO:0000259" key="9">
    <source>
        <dbReference type="Pfam" id="PF14416"/>
    </source>
</evidence>
<dbReference type="EMBL" id="VOIH02000009">
    <property type="protein sequence ID" value="KAF3436950.1"/>
    <property type="molecule type" value="Genomic_DNA"/>
</dbReference>